<dbReference type="GeneID" id="24112201"/>
<dbReference type="AlphaFoldDB" id="R9PMM6"/>
<dbReference type="EMBL" id="DF238831">
    <property type="protein sequence ID" value="GAC99335.1"/>
    <property type="molecule type" value="Genomic_DNA"/>
</dbReference>
<evidence type="ECO:0000313" key="1">
    <source>
        <dbReference type="EMBL" id="GAC99335.1"/>
    </source>
</evidence>
<dbReference type="HOGENOM" id="CLU_2441828_0_0_1"/>
<organism evidence="1 2">
    <name type="scientific">Pseudozyma hubeiensis (strain SY62)</name>
    <name type="common">Yeast</name>
    <dbReference type="NCBI Taxonomy" id="1305764"/>
    <lineage>
        <taxon>Eukaryota</taxon>
        <taxon>Fungi</taxon>
        <taxon>Dikarya</taxon>
        <taxon>Basidiomycota</taxon>
        <taxon>Ustilaginomycotina</taxon>
        <taxon>Ustilaginomycetes</taxon>
        <taxon>Ustilaginales</taxon>
        <taxon>Ustilaginaceae</taxon>
        <taxon>Pseudozyma</taxon>
    </lineage>
</organism>
<proteinExistence type="predicted"/>
<evidence type="ECO:0000313" key="2">
    <source>
        <dbReference type="Proteomes" id="UP000014071"/>
    </source>
</evidence>
<dbReference type="Proteomes" id="UP000014071">
    <property type="component" value="Unassembled WGS sequence"/>
</dbReference>
<protein>
    <submittedName>
        <fullName evidence="1">Uncharacterized protein</fullName>
    </submittedName>
</protein>
<reference evidence="2" key="1">
    <citation type="journal article" date="2013" name="Genome Announc.">
        <title>Draft genome sequence of the basidiomycetous yeast-like fungus Pseudozyma hubeiensis SY62, which produces an abundant amount of the biosurfactant mannosylerythritol lipids.</title>
        <authorList>
            <person name="Konishi M."/>
            <person name="Hatada Y."/>
            <person name="Horiuchi J."/>
        </authorList>
    </citation>
    <scope>NUCLEOTIDE SEQUENCE [LARGE SCALE GENOMIC DNA]</scope>
    <source>
        <strain evidence="2">SY62</strain>
    </source>
</reference>
<gene>
    <name evidence="1" type="ORF">PHSY_006936</name>
</gene>
<name>R9PMM6_PSEHS</name>
<accession>R9PMM6</accession>
<dbReference type="RefSeq" id="XP_012192922.1">
    <property type="nucleotide sequence ID" value="XM_012337532.1"/>
</dbReference>
<sequence length="90" mass="9889">MQLLCQAWLIGLYRVNFGAFRTHVKGGDGIRTAKALRADAQRLRMLDVLFSAPSSGFPFEIGLVRDCIKKAASLSCVGIGGIEEQRFRMG</sequence>
<keyword evidence="2" id="KW-1185">Reference proteome</keyword>